<proteinExistence type="predicted"/>
<evidence type="ECO:0000313" key="3">
    <source>
        <dbReference type="Proteomes" id="UP000298111"/>
    </source>
</evidence>
<feature type="compositionally biased region" description="Polar residues" evidence="1">
    <location>
        <begin position="7"/>
        <end position="16"/>
    </location>
</feature>
<dbReference type="EMBL" id="RCIY01000065">
    <property type="protein sequence ID" value="TGG81356.1"/>
    <property type="molecule type" value="Genomic_DNA"/>
</dbReference>
<gene>
    <name evidence="2" type="ORF">D8771_18070</name>
</gene>
<dbReference type="InterPro" id="IPR047721">
    <property type="entry name" value="DrmB"/>
</dbReference>
<dbReference type="Proteomes" id="UP000298111">
    <property type="component" value="Unassembled WGS sequence"/>
</dbReference>
<dbReference type="InterPro" id="IPR018973">
    <property type="entry name" value="MZB"/>
</dbReference>
<evidence type="ECO:0000256" key="1">
    <source>
        <dbReference type="SAM" id="MobiDB-lite"/>
    </source>
</evidence>
<feature type="region of interest" description="Disordered" evidence="1">
    <location>
        <begin position="1"/>
        <end position="25"/>
    </location>
</feature>
<protein>
    <submittedName>
        <fullName evidence="2">DUF1998 domain-containing protein</fullName>
    </submittedName>
</protein>
<dbReference type="AlphaFoldDB" id="A0A6C1C211"/>
<evidence type="ECO:0000313" key="2">
    <source>
        <dbReference type="EMBL" id="TGG81356.1"/>
    </source>
</evidence>
<feature type="region of interest" description="Disordered" evidence="1">
    <location>
        <begin position="68"/>
        <end position="90"/>
    </location>
</feature>
<dbReference type="Pfam" id="PF09369">
    <property type="entry name" value="MZB"/>
    <property type="match status" value="1"/>
</dbReference>
<accession>A0A6C1C211</accession>
<organism evidence="2 3">
    <name type="scientific">Streptomyces albus</name>
    <dbReference type="NCBI Taxonomy" id="1888"/>
    <lineage>
        <taxon>Bacteria</taxon>
        <taxon>Bacillati</taxon>
        <taxon>Actinomycetota</taxon>
        <taxon>Actinomycetes</taxon>
        <taxon>Kitasatosporales</taxon>
        <taxon>Streptomycetaceae</taxon>
        <taxon>Streptomyces</taxon>
    </lineage>
</organism>
<comment type="caution">
    <text evidence="2">The sequence shown here is derived from an EMBL/GenBank/DDBJ whole genome shotgun (WGS) entry which is preliminary data.</text>
</comment>
<sequence>MARRSRTVPTTSNATPGRSRRPLGSVRRAQQITTYGVGSLIALGDQSYLVSGLDSWDVSEEDMLHEPRLEQRLGKSGFRRPPAGLNGSSGVKVRRFPQTYSCPECHALRPFRDFGGKNRRDNTCGRCGCPLTPSRFVVACEKGHLDEFPYWRWLHARREEGRRSTCSPGTAELKMHSTGRTASLRGIVVECSCGESASMEGAFSPHSMAGLGIGCRGRRPWLGPQAGEGSCDSTLRVLQRGSSAAWFPETESALSIPPWHDRLMLQVQRHKRHLLNKVDLSPKSEERILEFADEEGWLAPGNYTGEEVVRAVHALSGALREEEPEEEEDFFVLEAAKPIRQEEYRQLCTVTEDDPRNEHFVCVESPGVREAQLPGVERVMLVKRLREVRALRSFTRVEPLMHGPTDRLRAAPLAESPEIDWLPAIDVIGEGVFLSLDSGRLRAWESADGPGTPSARVAHLRANHERLLRAHLDESGPEEIRSPVTPRFVLLHTLAHALINEWSLDCGYPASSLRERLYVDDDMAGILLYTATSDSAGSLGGVIAQGEPDRLARSLESALARLSWCSADPLCMETETAGVNSLNLAACHSCVLLPETSCETNNVFLDRALLVGTPDGDTPGFFS</sequence>
<dbReference type="RefSeq" id="WP_053932794.1">
    <property type="nucleotide sequence ID" value="NZ_CP048875.1"/>
</dbReference>
<name>A0A6C1C211_9ACTN</name>
<reference evidence="2 3" key="1">
    <citation type="submission" date="2018-10" db="EMBL/GenBank/DDBJ databases">
        <title>Isolation of pseudouridimycin from Streptomyces albus DSM 40763.</title>
        <authorList>
            <person name="Rosenqvist P."/>
            <person name="Metsae-Ketelae M."/>
            <person name="Virta P."/>
        </authorList>
    </citation>
    <scope>NUCLEOTIDE SEQUENCE [LARGE SCALE GENOMIC DNA]</scope>
    <source>
        <strain evidence="2 3">DSM 40763</strain>
    </source>
</reference>
<dbReference type="NCBIfam" id="NF038324">
    <property type="entry name" value="DrmB_fam"/>
    <property type="match status" value="1"/>
</dbReference>